<protein>
    <submittedName>
        <fullName evidence="2">Uncharacterized protein</fullName>
    </submittedName>
</protein>
<proteinExistence type="predicted"/>
<dbReference type="AlphaFoldDB" id="A0A5C5Z559"/>
<organism evidence="2 3">
    <name type="scientific">Novipirellula herctigrandis</name>
    <dbReference type="NCBI Taxonomy" id="2527986"/>
    <lineage>
        <taxon>Bacteria</taxon>
        <taxon>Pseudomonadati</taxon>
        <taxon>Planctomycetota</taxon>
        <taxon>Planctomycetia</taxon>
        <taxon>Pirellulales</taxon>
        <taxon>Pirellulaceae</taxon>
        <taxon>Novipirellula</taxon>
    </lineage>
</organism>
<evidence type="ECO:0000256" key="1">
    <source>
        <dbReference type="SAM" id="MobiDB-lite"/>
    </source>
</evidence>
<feature type="region of interest" description="Disordered" evidence="1">
    <location>
        <begin position="1"/>
        <end position="63"/>
    </location>
</feature>
<reference evidence="2 3" key="1">
    <citation type="submission" date="2019-02" db="EMBL/GenBank/DDBJ databases">
        <title>Deep-cultivation of Planctomycetes and their phenomic and genomic characterization uncovers novel biology.</title>
        <authorList>
            <person name="Wiegand S."/>
            <person name="Jogler M."/>
            <person name="Boedeker C."/>
            <person name="Pinto D."/>
            <person name="Vollmers J."/>
            <person name="Rivas-Marin E."/>
            <person name="Kohn T."/>
            <person name="Peeters S.H."/>
            <person name="Heuer A."/>
            <person name="Rast P."/>
            <person name="Oberbeckmann S."/>
            <person name="Bunk B."/>
            <person name="Jeske O."/>
            <person name="Meyerdierks A."/>
            <person name="Storesund J.E."/>
            <person name="Kallscheuer N."/>
            <person name="Luecker S."/>
            <person name="Lage O.M."/>
            <person name="Pohl T."/>
            <person name="Merkel B.J."/>
            <person name="Hornburger P."/>
            <person name="Mueller R.-W."/>
            <person name="Bruemmer F."/>
            <person name="Labrenz M."/>
            <person name="Spormann A.M."/>
            <person name="Op Den Camp H."/>
            <person name="Overmann J."/>
            <person name="Amann R."/>
            <person name="Jetten M.S.M."/>
            <person name="Mascher T."/>
            <person name="Medema M.H."/>
            <person name="Devos D.P."/>
            <person name="Kaster A.-K."/>
            <person name="Ovreas L."/>
            <person name="Rohde M."/>
            <person name="Galperin M.Y."/>
            <person name="Jogler C."/>
        </authorList>
    </citation>
    <scope>NUCLEOTIDE SEQUENCE [LARGE SCALE GENOMIC DNA]</scope>
    <source>
        <strain evidence="2 3">CA13</strain>
    </source>
</reference>
<comment type="caution">
    <text evidence="2">The sequence shown here is derived from an EMBL/GenBank/DDBJ whole genome shotgun (WGS) entry which is preliminary data.</text>
</comment>
<sequence length="164" mass="17276">MKRKNRPLSSAMPSSSSVKMLPSIGSERSSSRSASPSSDARNSRSPSSPAIDNRPSNSPHVVSPVISPVLSVMTVPSRRLMRAELVRVSFKLPLSRGVLSTSVSGVSGGMDRLGRLGMSGRPTVLCPLLLLDSPIGTNCPSHAKSRGLVDGTCWITNAPWASPK</sequence>
<evidence type="ECO:0000313" key="3">
    <source>
        <dbReference type="Proteomes" id="UP000315010"/>
    </source>
</evidence>
<dbReference type="Proteomes" id="UP000315010">
    <property type="component" value="Unassembled WGS sequence"/>
</dbReference>
<keyword evidence="3" id="KW-1185">Reference proteome</keyword>
<name>A0A5C5Z559_9BACT</name>
<evidence type="ECO:0000313" key="2">
    <source>
        <dbReference type="EMBL" id="TWT82462.1"/>
    </source>
</evidence>
<dbReference type="EMBL" id="SJPJ01000001">
    <property type="protein sequence ID" value="TWT82462.1"/>
    <property type="molecule type" value="Genomic_DNA"/>
</dbReference>
<gene>
    <name evidence="2" type="ORF">CA13_39250</name>
</gene>
<accession>A0A5C5Z559</accession>
<feature type="compositionally biased region" description="Low complexity" evidence="1">
    <location>
        <begin position="9"/>
        <end position="63"/>
    </location>
</feature>